<evidence type="ECO:0000313" key="2">
    <source>
        <dbReference type="EMBL" id="OUC45536.1"/>
    </source>
</evidence>
<name>A0A1Y3ENU5_9BILA</name>
<keyword evidence="1" id="KW-0812">Transmembrane</keyword>
<dbReference type="EMBL" id="LVZM01009150">
    <property type="protein sequence ID" value="OUC45536.1"/>
    <property type="molecule type" value="Genomic_DNA"/>
</dbReference>
<evidence type="ECO:0000313" key="3">
    <source>
        <dbReference type="Proteomes" id="UP000243006"/>
    </source>
</evidence>
<keyword evidence="1" id="KW-1133">Transmembrane helix</keyword>
<reference evidence="2 3" key="1">
    <citation type="submission" date="2015-04" db="EMBL/GenBank/DDBJ databases">
        <title>Draft genome of the roundworm Trichinella nativa.</title>
        <authorList>
            <person name="Mitreva M."/>
        </authorList>
    </citation>
    <scope>NUCLEOTIDE SEQUENCE [LARGE SCALE GENOMIC DNA]</scope>
    <source>
        <strain evidence="2 3">ISS45</strain>
    </source>
</reference>
<accession>A0A1Y3ENU5</accession>
<gene>
    <name evidence="2" type="ORF">D917_01861</name>
</gene>
<keyword evidence="1" id="KW-0472">Membrane</keyword>
<comment type="caution">
    <text evidence="2">The sequence shown here is derived from an EMBL/GenBank/DDBJ whole genome shotgun (WGS) entry which is preliminary data.</text>
</comment>
<protein>
    <submittedName>
        <fullName evidence="2">Uncharacterized protein</fullName>
    </submittedName>
</protein>
<dbReference type="Proteomes" id="UP000243006">
    <property type="component" value="Unassembled WGS sequence"/>
</dbReference>
<proteinExistence type="predicted"/>
<feature type="transmembrane region" description="Helical" evidence="1">
    <location>
        <begin position="12"/>
        <end position="32"/>
    </location>
</feature>
<evidence type="ECO:0000256" key="1">
    <source>
        <dbReference type="SAM" id="Phobius"/>
    </source>
</evidence>
<dbReference type="AlphaFoldDB" id="A0A1Y3ENU5"/>
<organism evidence="2 3">
    <name type="scientific">Trichinella nativa</name>
    <dbReference type="NCBI Taxonomy" id="6335"/>
    <lineage>
        <taxon>Eukaryota</taxon>
        <taxon>Metazoa</taxon>
        <taxon>Ecdysozoa</taxon>
        <taxon>Nematoda</taxon>
        <taxon>Enoplea</taxon>
        <taxon>Dorylaimia</taxon>
        <taxon>Trichinellida</taxon>
        <taxon>Trichinellidae</taxon>
        <taxon>Trichinella</taxon>
    </lineage>
</organism>
<sequence length="128" mass="14081">MGSKNSTTTLGYHTFAEGLVSHMLIVNFFIAIQASDTRGSMNPNKLMLTTQTAAQSSFSLNTSIIWVTSYCLLASQTRISQLTDPVVTFHTTPSDLELFLTEHGDCFFVRCSAVDLIKYVSKKSCDLA</sequence>